<accession>A0AAE0WXY7</accession>
<evidence type="ECO:0000256" key="11">
    <source>
        <dbReference type="ARBA" id="ARBA00022833"/>
    </source>
</evidence>
<evidence type="ECO:0000256" key="4">
    <source>
        <dbReference type="ARBA" id="ARBA00012483"/>
    </source>
</evidence>
<dbReference type="InterPro" id="IPR024766">
    <property type="entry name" value="Znf_RING_H2"/>
</dbReference>
<dbReference type="Gene3D" id="3.30.40.10">
    <property type="entry name" value="Zinc/RING finger domain, C3HC4 (zinc finger)"/>
    <property type="match status" value="1"/>
</dbReference>
<evidence type="ECO:0000256" key="23">
    <source>
        <dbReference type="SAM" id="SignalP"/>
    </source>
</evidence>
<dbReference type="PANTHER" id="PTHR22763">
    <property type="entry name" value="RING ZINC FINGER PROTEIN"/>
    <property type="match status" value="1"/>
</dbReference>
<evidence type="ECO:0000256" key="2">
    <source>
        <dbReference type="ARBA" id="ARBA00004127"/>
    </source>
</evidence>
<evidence type="ECO:0000256" key="7">
    <source>
        <dbReference type="ARBA" id="ARBA00022723"/>
    </source>
</evidence>
<dbReference type="EC" id="2.3.2.27" evidence="4"/>
<keyword evidence="11" id="KW-0862">Zinc</keyword>
<dbReference type="InterPro" id="IPR001841">
    <property type="entry name" value="Znf_RING"/>
</dbReference>
<dbReference type="SMART" id="SM00184">
    <property type="entry name" value="RING"/>
    <property type="match status" value="1"/>
</dbReference>
<comment type="subcellular location">
    <subcellularLocation>
        <location evidence="2">Endomembrane system</location>
        <topology evidence="2">Multi-pass membrane protein</topology>
    </subcellularLocation>
</comment>
<dbReference type="FunFam" id="3.30.40.10:FF:000626">
    <property type="entry name" value="Transmembrane ubiquitin ligase 1"/>
    <property type="match status" value="1"/>
</dbReference>
<evidence type="ECO:0000256" key="8">
    <source>
        <dbReference type="ARBA" id="ARBA00022729"/>
    </source>
</evidence>
<dbReference type="AlphaFoldDB" id="A0AAE0WXY7"/>
<comment type="pathway">
    <text evidence="3">Protein modification; protein ubiquitination.</text>
</comment>
<feature type="coiled-coil region" evidence="20">
    <location>
        <begin position="493"/>
        <end position="520"/>
    </location>
</feature>
<dbReference type="GO" id="GO:0061630">
    <property type="term" value="F:ubiquitin protein ligase activity"/>
    <property type="evidence" value="ECO:0007669"/>
    <property type="project" value="UniProtKB-EC"/>
</dbReference>
<evidence type="ECO:0000256" key="18">
    <source>
        <dbReference type="ARBA" id="ARBA00082128"/>
    </source>
</evidence>
<evidence type="ECO:0000259" key="24">
    <source>
        <dbReference type="PROSITE" id="PS50089"/>
    </source>
</evidence>
<protein>
    <recommendedName>
        <fullName evidence="16">DSC E3 ubiquitin ligase complex subunit A</fullName>
        <ecNumber evidence="4">2.3.2.27</ecNumber>
    </recommendedName>
    <alternativeName>
        <fullName evidence="17">Defective for SREBP cleavage protein A</fullName>
    </alternativeName>
    <alternativeName>
        <fullName evidence="18">RING-type E3 ubiquitin transferase dscA</fullName>
    </alternativeName>
</protein>
<keyword evidence="10" id="KW-0833">Ubl conjugation pathway</keyword>
<gene>
    <name evidence="25" type="ORF">LTR78_000491</name>
</gene>
<feature type="domain" description="RING-type" evidence="24">
    <location>
        <begin position="860"/>
        <end position="925"/>
    </location>
</feature>
<evidence type="ECO:0000256" key="3">
    <source>
        <dbReference type="ARBA" id="ARBA00004906"/>
    </source>
</evidence>
<sequence length="1083" mass="119900">MADRRGFLLPLVIFAFFIFSPVNRGPIDSRFQERPSIEDAIAEEEKSLGVLQNSSYSDFWGRSADGDLLINDGPQLNLAGLRRDRGVAWAALPAVKKRAEEFLGNALGSAGINALGAVGRSTDLPPLYSNVTGYVHGPWVRSKLRENIAQPHLNLSSYAGQGPYGPFQLNTFERNITGDTGDVSIRFHERTAHDLVLPDHANVTSISVEMTLREDVGENDAELQLYGVYNMDIGQAILTTTSDKMAGIFMLPHFSLSESTFESAKAYLNQSISRTIKTRKDGDIESFNPWPSRGNTGPPMNTDLPLCELIVWLQQMSPRALPATNTQQNILGFLESELRSPTGAFLPPAPELRFNMIAFSPDCGYVLESKGEPDFVPQDGDHLVGPKIEALFGNGRHHLVFFALVIGSQIALLKRQMQEASTPSTRSRISFTTVAMLALGDGFATMTFLLVSLFISNLWLDLMAAAFLAFVSVSFFGMRFMFDIWTAHAPERERAAREEAEEERQRRERLQVALDRIHADRNERLRQLAERQEARVASGPPTDAELAAAIPQPPSSDQTSSPTEVSAANADTAPTARDAPSTEEAQPVPVAATSTPLPDLPATAPPVEMPAVPETLPLPATARRPPEAFATPLWMPLDQAGIVTQTADGLQVNMEVEPQTSSFGSLYMRFYLVLLAVLFISLNAAGWPTTLRRVYFTTLALLYLSFWIPQIIRNVQRNCRKAFRTEFVLGESALRLMPFVYFFAYKRNVVFASQDLYSLALLAIWVWIQIVIITSQEIIGPRWFVRKDWAPPAYDYHPVLRSDEEGATLPLGLSDANNISAPTSPLLERRVSLSSPATARRTSLATTKEHKEKGKRMYDCAICFQDLEVPVIEADGTGDNAGTAASLAGGLLARRNYMVTPCRHIFHSACLEGWMKYRLQCPICREGLPALTTSTDHEATMIAAISKWLDAQATTLHEPLLPDPATFDFDEQDNPPRTSTHTLTTAIERLILATAALHRAGPWYTSKSEALWHFIAGSLSRAEYDNKVSKALAKLPKRTIVERDVAFAEGRTLEALMTLRREGDVRDVRDLMECLDEFEKAGI</sequence>
<evidence type="ECO:0000256" key="14">
    <source>
        <dbReference type="ARBA" id="ARBA00056116"/>
    </source>
</evidence>
<feature type="transmembrane region" description="Helical" evidence="22">
    <location>
        <begin position="462"/>
        <end position="482"/>
    </location>
</feature>
<evidence type="ECO:0000256" key="20">
    <source>
        <dbReference type="SAM" id="Coils"/>
    </source>
</evidence>
<evidence type="ECO:0000256" key="17">
    <source>
        <dbReference type="ARBA" id="ARBA00077885"/>
    </source>
</evidence>
<name>A0AAE0WXY7_9PEZI</name>
<comment type="catalytic activity">
    <reaction evidence="1">
        <text>S-ubiquitinyl-[E2 ubiquitin-conjugating enzyme]-L-cysteine + [acceptor protein]-L-lysine = [E2 ubiquitin-conjugating enzyme]-L-cysteine + N(6)-ubiquitinyl-[acceptor protein]-L-lysine.</text>
        <dbReference type="EC" id="2.3.2.27"/>
    </reaction>
</comment>
<dbReference type="SMART" id="SM00744">
    <property type="entry name" value="RINGv"/>
    <property type="match status" value="1"/>
</dbReference>
<keyword evidence="9 19" id="KW-0863">Zinc-finger</keyword>
<evidence type="ECO:0000256" key="16">
    <source>
        <dbReference type="ARBA" id="ARBA00071072"/>
    </source>
</evidence>
<dbReference type="InterPro" id="IPR021319">
    <property type="entry name" value="DUF2921"/>
</dbReference>
<comment type="function">
    <text evidence="14">Catalytic component of the DSC E3 ubiquitin ligase complex which is required for the srbA transcriptional activator proteolytic cleavage to release the soluble transcription factor from the membrane in low oxygen or sterol conditions. Required for growth during hypoxia and triazole drug susceptibility, as well as for virulence in a murine model of invasive pulmonary aspergillosis (IPA).</text>
</comment>
<evidence type="ECO:0000256" key="15">
    <source>
        <dbReference type="ARBA" id="ARBA00063126"/>
    </source>
</evidence>
<proteinExistence type="predicted"/>
<reference evidence="25" key="1">
    <citation type="submission" date="2023-07" db="EMBL/GenBank/DDBJ databases">
        <title>Black Yeasts Isolated from many extreme environments.</title>
        <authorList>
            <person name="Coleine C."/>
            <person name="Stajich J.E."/>
            <person name="Selbmann L."/>
        </authorList>
    </citation>
    <scope>NUCLEOTIDE SEQUENCE</scope>
    <source>
        <strain evidence="25">CCFEE 5485</strain>
    </source>
</reference>
<evidence type="ECO:0000256" key="21">
    <source>
        <dbReference type="SAM" id="MobiDB-lite"/>
    </source>
</evidence>
<feature type="compositionally biased region" description="Low complexity" evidence="21">
    <location>
        <begin position="591"/>
        <end position="602"/>
    </location>
</feature>
<evidence type="ECO:0000256" key="13">
    <source>
        <dbReference type="ARBA" id="ARBA00023136"/>
    </source>
</evidence>
<feature type="transmembrane region" description="Helical" evidence="22">
    <location>
        <begin position="395"/>
        <end position="413"/>
    </location>
</feature>
<dbReference type="GO" id="GO:0012505">
    <property type="term" value="C:endomembrane system"/>
    <property type="evidence" value="ECO:0007669"/>
    <property type="project" value="UniProtKB-SubCell"/>
</dbReference>
<keyword evidence="26" id="KW-1185">Reference proteome</keyword>
<dbReference type="PANTHER" id="PTHR22763:SF162">
    <property type="entry name" value="TRANSMEMBRANE E3 UBIQUITIN-PROTEIN LIGASE 1"/>
    <property type="match status" value="1"/>
</dbReference>
<dbReference type="GO" id="GO:0043161">
    <property type="term" value="P:proteasome-mediated ubiquitin-dependent protein catabolic process"/>
    <property type="evidence" value="ECO:0007669"/>
    <property type="project" value="TreeGrafter"/>
</dbReference>
<feature type="chain" id="PRO_5041997977" description="DSC E3 ubiquitin ligase complex subunit A" evidence="23">
    <location>
        <begin position="25"/>
        <end position="1083"/>
    </location>
</feature>
<keyword evidence="12 22" id="KW-1133">Transmembrane helix</keyword>
<keyword evidence="5" id="KW-0808">Transferase</keyword>
<evidence type="ECO:0000256" key="22">
    <source>
        <dbReference type="SAM" id="Phobius"/>
    </source>
</evidence>
<dbReference type="Pfam" id="PF12678">
    <property type="entry name" value="zf-rbx1"/>
    <property type="match status" value="1"/>
</dbReference>
<comment type="caution">
    <text evidence="25">The sequence shown here is derived from an EMBL/GenBank/DDBJ whole genome shotgun (WGS) entry which is preliminary data.</text>
</comment>
<feature type="transmembrane region" description="Helical" evidence="22">
    <location>
        <begin position="670"/>
        <end position="688"/>
    </location>
</feature>
<evidence type="ECO:0000256" key="6">
    <source>
        <dbReference type="ARBA" id="ARBA00022692"/>
    </source>
</evidence>
<dbReference type="PROSITE" id="PS50089">
    <property type="entry name" value="ZF_RING_2"/>
    <property type="match status" value="1"/>
</dbReference>
<dbReference type="SUPFAM" id="SSF57850">
    <property type="entry name" value="RING/U-box"/>
    <property type="match status" value="1"/>
</dbReference>
<comment type="subunit">
    <text evidence="15">Component of the DSC E3 ubiquitin ligase complex composed of dscA, dscB, dscC and dscD.</text>
</comment>
<evidence type="ECO:0000313" key="26">
    <source>
        <dbReference type="Proteomes" id="UP001274830"/>
    </source>
</evidence>
<feature type="region of interest" description="Disordered" evidence="21">
    <location>
        <begin position="529"/>
        <end position="606"/>
    </location>
</feature>
<dbReference type="GO" id="GO:0008270">
    <property type="term" value="F:zinc ion binding"/>
    <property type="evidence" value="ECO:0007669"/>
    <property type="project" value="UniProtKB-KW"/>
</dbReference>
<evidence type="ECO:0000256" key="10">
    <source>
        <dbReference type="ARBA" id="ARBA00022786"/>
    </source>
</evidence>
<organism evidence="25 26">
    <name type="scientific">Recurvomyces mirabilis</name>
    <dbReference type="NCBI Taxonomy" id="574656"/>
    <lineage>
        <taxon>Eukaryota</taxon>
        <taxon>Fungi</taxon>
        <taxon>Dikarya</taxon>
        <taxon>Ascomycota</taxon>
        <taxon>Pezizomycotina</taxon>
        <taxon>Dothideomycetes</taxon>
        <taxon>Dothideomycetidae</taxon>
        <taxon>Mycosphaerellales</taxon>
        <taxon>Teratosphaeriaceae</taxon>
        <taxon>Recurvomyces</taxon>
    </lineage>
</organism>
<feature type="transmembrane region" description="Helical" evidence="22">
    <location>
        <begin position="694"/>
        <end position="715"/>
    </location>
</feature>
<evidence type="ECO:0000256" key="19">
    <source>
        <dbReference type="PROSITE-ProRule" id="PRU00175"/>
    </source>
</evidence>
<keyword evidence="8 23" id="KW-0732">Signal</keyword>
<dbReference type="Pfam" id="PF11145">
    <property type="entry name" value="DUF2921"/>
    <property type="match status" value="2"/>
</dbReference>
<feature type="transmembrane region" description="Helical" evidence="22">
    <location>
        <begin position="756"/>
        <end position="774"/>
    </location>
</feature>
<dbReference type="InterPro" id="IPR050731">
    <property type="entry name" value="HRD1_E3_ubiq-ligases"/>
</dbReference>
<evidence type="ECO:0000256" key="1">
    <source>
        <dbReference type="ARBA" id="ARBA00000900"/>
    </source>
</evidence>
<dbReference type="Proteomes" id="UP001274830">
    <property type="component" value="Unassembled WGS sequence"/>
</dbReference>
<feature type="signal peptide" evidence="23">
    <location>
        <begin position="1"/>
        <end position="24"/>
    </location>
</feature>
<feature type="transmembrane region" description="Helical" evidence="22">
    <location>
        <begin position="434"/>
        <end position="456"/>
    </location>
</feature>
<keyword evidence="7" id="KW-0479">Metal-binding</keyword>
<dbReference type="InterPro" id="IPR011016">
    <property type="entry name" value="Znf_RING-CH"/>
</dbReference>
<dbReference type="GO" id="GO:0044695">
    <property type="term" value="C:Dsc E3 ubiquitin ligase complex"/>
    <property type="evidence" value="ECO:0007669"/>
    <property type="project" value="TreeGrafter"/>
</dbReference>
<dbReference type="EMBL" id="JAUTXT010000001">
    <property type="protein sequence ID" value="KAK3680114.1"/>
    <property type="molecule type" value="Genomic_DNA"/>
</dbReference>
<keyword evidence="20" id="KW-0175">Coiled coil</keyword>
<keyword evidence="13 22" id="KW-0472">Membrane</keyword>
<evidence type="ECO:0000313" key="25">
    <source>
        <dbReference type="EMBL" id="KAK3680114.1"/>
    </source>
</evidence>
<evidence type="ECO:0000256" key="9">
    <source>
        <dbReference type="ARBA" id="ARBA00022771"/>
    </source>
</evidence>
<evidence type="ECO:0000256" key="12">
    <source>
        <dbReference type="ARBA" id="ARBA00022989"/>
    </source>
</evidence>
<evidence type="ECO:0000256" key="5">
    <source>
        <dbReference type="ARBA" id="ARBA00022679"/>
    </source>
</evidence>
<dbReference type="InterPro" id="IPR013083">
    <property type="entry name" value="Znf_RING/FYVE/PHD"/>
</dbReference>
<keyword evidence="6 22" id="KW-0812">Transmembrane</keyword>